<dbReference type="InterPro" id="IPR000477">
    <property type="entry name" value="RT_dom"/>
</dbReference>
<sequence length="1547" mass="172631">MVAATSAHSAFVNWGSTILWALTSIRRDPRAQPWSEAQVAELDCTTLHPAPEAICTLRNRLLLVLPHAAGTHSSDGLTYNVRVIGQQPSKIYAINRDHLESPDDDTPRPRVQDDGLLGPRLRWRLYPPPLTLFTAPVLLGWRHLPQADSFFWRRDVEDSALAKYSGGDSIAAHSDVRVDDATQSPDSFEDVLVEEPGPDAEAVTPMPEEEMPMYIQAGDVRLSSNDYRDDDYQARPTATARRRSRSRRRSSVKQRPAKHDAKPDTPASSSSSRGAFPPDPPLLEPSVAMADSAAAVNRATAKSSAWTIPQWARKAINKRLKERRAQLPSEEPPPRPRGKSIWFTSDDEDADAGSVKCGLDFAGQLEIVPPSWLLEDMPGFWRKELLRDRYYDVDVAVMVDVPPGGAKRAYNRAVRRAAAHPQQGTYYRGGLPTDAYHELLVKLREMPRSTRPSVVHVQESHWKSDLEYQTEGWLVISSASPSPMAGGLITLVNTDHYSPDQVAFSAPIPGRLLHTRIQVGETAVDSVNLYQKVLHTSLSRQEQGQQLTPAAQRKAVWRALHTLLLSIPRRHLLVLAGDFNSPPPLVRGQVGQRADKFRGPAVADLHCLEHLIQDHGLILLNSWTRPIINGAIGRNMAGEAKKQWFRAKVPSCPNSPNVDSNCVDLYAPTDEPRLHSDSAPMLQLSPEEAQLRLASLPVGKAVPPQFAPTAACSDVLAGWLSEKIRHLPDVPEEWAECWLALLPKVTCPTLPKQLRPIGLTEPTGRAYAGALQDRLRPYVMAYIGEWPQLAYVPGRSTGDALRRVFRHCDSVHFSQKRRRYDIQQARWHPVSVSSGPSAKIGGIQASFDLTQAFDRLGWTLVQEALIDAQVPVQLRGQLLDFYRHLGYHLRFGDEHAVVRASRGVKQGCKVAPLLWSLTTGLLMRRLARRTSKAWLLRVLTAFADDLHLGQEVRSLEMLTLAVLRIGHLIEVLEEARMVINTDKSVILISLPFSFDTKWRRRNLCRVGDTVRLQLRTPSGKGYKLPVVSQHKYLGAIITYEGTCAEHTVAHRLQQTWAAWSRLRPALTSASAPALPVRLRLWKACIPPIALYALDCLPLPRRKHILRVSPQLTFIKGLLRCLYRSCTFRSSRTRTTLLQARFLLMSGDVPIAPTVLSPFAFFVSICHVCIMTVPAADETINASDGNCIPQAVFITSQPQPCSVPVSAEEPTVNQSCYPRIMMATAMDNRELQLFTNFMTPASGVPGGPLLTKRRRSASDGEQDEELFFTSTEAIQASAAPTASLAAASLSSQPTDQRAKGKGKGKGMGKGKNHNRGHPGYHVKWDQGHYDDGLLRKVATLLVRHELSLQNLQMDTRLHFYMRGGAQSFLPNLYGIATEWSRLRQEDPTKITSPLRVVLMKAVLQEMATRARLILEKDQSLKNATDLKWIVDGSWSYMKWNPQSRTLDLDDQMQPLPTSELQATIQELSRLIDPDSVRRFASIRTLVENPTTEWVHFVLELGLREDGGNMWRLLLKLINNSALHPLGARLRRDRPGLSGLASQIQEAIW</sequence>
<gene>
    <name evidence="3" type="ORF">AK812_SmicGene6257</name>
</gene>
<accession>A0A1Q9ERK4</accession>
<organism evidence="3 4">
    <name type="scientific">Symbiodinium microadriaticum</name>
    <name type="common">Dinoflagellate</name>
    <name type="synonym">Zooxanthella microadriatica</name>
    <dbReference type="NCBI Taxonomy" id="2951"/>
    <lineage>
        <taxon>Eukaryota</taxon>
        <taxon>Sar</taxon>
        <taxon>Alveolata</taxon>
        <taxon>Dinophyceae</taxon>
        <taxon>Suessiales</taxon>
        <taxon>Symbiodiniaceae</taxon>
        <taxon>Symbiodinium</taxon>
    </lineage>
</organism>
<proteinExistence type="predicted"/>
<dbReference type="PANTHER" id="PTHR47027">
    <property type="entry name" value="REVERSE TRANSCRIPTASE DOMAIN-CONTAINING PROTEIN"/>
    <property type="match status" value="1"/>
</dbReference>
<dbReference type="EMBL" id="LSRX01000085">
    <property type="protein sequence ID" value="OLQ10059.1"/>
    <property type="molecule type" value="Genomic_DNA"/>
</dbReference>
<feature type="region of interest" description="Disordered" evidence="1">
    <location>
        <begin position="1284"/>
        <end position="1321"/>
    </location>
</feature>
<dbReference type="Proteomes" id="UP000186817">
    <property type="component" value="Unassembled WGS sequence"/>
</dbReference>
<keyword evidence="4" id="KW-1185">Reference proteome</keyword>
<protein>
    <recommendedName>
        <fullName evidence="2">Reverse transcriptase domain-containing protein</fullName>
    </recommendedName>
</protein>
<evidence type="ECO:0000256" key="1">
    <source>
        <dbReference type="SAM" id="MobiDB-lite"/>
    </source>
</evidence>
<feature type="compositionally biased region" description="Acidic residues" evidence="1">
    <location>
        <begin position="187"/>
        <end position="198"/>
    </location>
</feature>
<evidence type="ECO:0000259" key="2">
    <source>
        <dbReference type="PROSITE" id="PS50878"/>
    </source>
</evidence>
<name>A0A1Q9ERK4_SYMMI</name>
<evidence type="ECO:0000313" key="3">
    <source>
        <dbReference type="EMBL" id="OLQ10059.1"/>
    </source>
</evidence>
<dbReference type="Gene3D" id="3.60.10.10">
    <property type="entry name" value="Endonuclease/exonuclease/phosphatase"/>
    <property type="match status" value="1"/>
</dbReference>
<feature type="compositionally biased region" description="Low complexity" evidence="1">
    <location>
        <begin position="1284"/>
        <end position="1293"/>
    </location>
</feature>
<feature type="region of interest" description="Disordered" evidence="1">
    <location>
        <begin position="178"/>
        <end position="285"/>
    </location>
</feature>
<dbReference type="Pfam" id="PF00078">
    <property type="entry name" value="RVT_1"/>
    <property type="match status" value="1"/>
</dbReference>
<feature type="compositionally biased region" description="Basic residues" evidence="1">
    <location>
        <begin position="240"/>
        <end position="256"/>
    </location>
</feature>
<dbReference type="PANTHER" id="PTHR47027:SF20">
    <property type="entry name" value="REVERSE TRANSCRIPTASE-LIKE PROTEIN WITH RNA-DIRECTED DNA POLYMERASE DOMAIN"/>
    <property type="match status" value="1"/>
</dbReference>
<dbReference type="InterPro" id="IPR036691">
    <property type="entry name" value="Endo/exonu/phosph_ase_sf"/>
</dbReference>
<feature type="compositionally biased region" description="Basic residues" evidence="1">
    <location>
        <begin position="1298"/>
        <end position="1319"/>
    </location>
</feature>
<evidence type="ECO:0000313" key="4">
    <source>
        <dbReference type="Proteomes" id="UP000186817"/>
    </source>
</evidence>
<dbReference type="PROSITE" id="PS50878">
    <property type="entry name" value="RT_POL"/>
    <property type="match status" value="1"/>
</dbReference>
<feature type="domain" description="Reverse transcriptase" evidence="2">
    <location>
        <begin position="723"/>
        <end position="1037"/>
    </location>
</feature>
<reference evidence="3 4" key="1">
    <citation type="submission" date="2016-02" db="EMBL/GenBank/DDBJ databases">
        <title>Genome analysis of coral dinoflagellate symbionts highlights evolutionary adaptations to a symbiotic lifestyle.</title>
        <authorList>
            <person name="Aranda M."/>
            <person name="Li Y."/>
            <person name="Liew Y.J."/>
            <person name="Baumgarten S."/>
            <person name="Simakov O."/>
            <person name="Wilson M."/>
            <person name="Piel J."/>
            <person name="Ashoor H."/>
            <person name="Bougouffa S."/>
            <person name="Bajic V.B."/>
            <person name="Ryu T."/>
            <person name="Ravasi T."/>
            <person name="Bayer T."/>
            <person name="Micklem G."/>
            <person name="Kim H."/>
            <person name="Bhak J."/>
            <person name="Lajeunesse T.C."/>
            <person name="Voolstra C.R."/>
        </authorList>
    </citation>
    <scope>NUCLEOTIDE SEQUENCE [LARGE SCALE GENOMIC DNA]</scope>
    <source>
        <strain evidence="3 4">CCMP2467</strain>
    </source>
</reference>
<dbReference type="OrthoDB" id="425014at2759"/>
<comment type="caution">
    <text evidence="3">The sequence shown here is derived from an EMBL/GenBank/DDBJ whole genome shotgun (WGS) entry which is preliminary data.</text>
</comment>
<dbReference type="SUPFAM" id="SSF56219">
    <property type="entry name" value="DNase I-like"/>
    <property type="match status" value="1"/>
</dbReference>
<feature type="region of interest" description="Disordered" evidence="1">
    <location>
        <begin position="323"/>
        <end position="346"/>
    </location>
</feature>